<evidence type="ECO:0000313" key="2">
    <source>
        <dbReference type="EMBL" id="KYN31982.1"/>
    </source>
</evidence>
<accession>A0A195EVQ4</accession>
<organism evidence="2 3">
    <name type="scientific">Trachymyrmex septentrionalis</name>
    <dbReference type="NCBI Taxonomy" id="34720"/>
    <lineage>
        <taxon>Eukaryota</taxon>
        <taxon>Metazoa</taxon>
        <taxon>Ecdysozoa</taxon>
        <taxon>Arthropoda</taxon>
        <taxon>Hexapoda</taxon>
        <taxon>Insecta</taxon>
        <taxon>Pterygota</taxon>
        <taxon>Neoptera</taxon>
        <taxon>Endopterygota</taxon>
        <taxon>Hymenoptera</taxon>
        <taxon>Apocrita</taxon>
        <taxon>Aculeata</taxon>
        <taxon>Formicoidea</taxon>
        <taxon>Formicidae</taxon>
        <taxon>Myrmicinae</taxon>
        <taxon>Trachymyrmex</taxon>
    </lineage>
</organism>
<feature type="transmembrane region" description="Helical" evidence="1">
    <location>
        <begin position="171"/>
        <end position="189"/>
    </location>
</feature>
<dbReference type="EMBL" id="KQ981958">
    <property type="protein sequence ID" value="KYN31982.1"/>
    <property type="molecule type" value="Genomic_DNA"/>
</dbReference>
<name>A0A195EVQ4_9HYME</name>
<dbReference type="Proteomes" id="UP000078541">
    <property type="component" value="Unassembled WGS sequence"/>
</dbReference>
<dbReference type="AlphaFoldDB" id="A0A195EVQ4"/>
<keyword evidence="1" id="KW-1133">Transmembrane helix</keyword>
<gene>
    <name evidence="2" type="ORF">ALC56_13735</name>
</gene>
<sequence length="191" mass="21993">MVIGNDRERKSDTPLYEKIDEARLDRSVADERLKLFRLVMCGHVSNNVSLIDHNCHEDLSPERFGSPSRQKKALLLITISGQMLCPLLKRSQVLQLSRRSCIRYTRAIVLVSGKYLLSYFHLLALMGPITGHVIRNQRFSGAAVKILQISKTITRSLIHSMNLRSVIYRRYVKKILIVLYSFIFLHLVSKN</sequence>
<evidence type="ECO:0000313" key="3">
    <source>
        <dbReference type="Proteomes" id="UP000078541"/>
    </source>
</evidence>
<evidence type="ECO:0000256" key="1">
    <source>
        <dbReference type="SAM" id="Phobius"/>
    </source>
</evidence>
<protein>
    <submittedName>
        <fullName evidence="2">Uncharacterized protein</fullName>
    </submittedName>
</protein>
<proteinExistence type="predicted"/>
<reference evidence="2 3" key="1">
    <citation type="submission" date="2016-03" db="EMBL/GenBank/DDBJ databases">
        <title>Trachymyrmex septentrionalis WGS genome.</title>
        <authorList>
            <person name="Nygaard S."/>
            <person name="Hu H."/>
            <person name="Boomsma J."/>
            <person name="Zhang G."/>
        </authorList>
    </citation>
    <scope>NUCLEOTIDE SEQUENCE [LARGE SCALE GENOMIC DNA]</scope>
    <source>
        <strain evidence="2">Tsep2-gDNA-1</strain>
        <tissue evidence="2">Whole body</tissue>
    </source>
</reference>
<keyword evidence="3" id="KW-1185">Reference proteome</keyword>
<keyword evidence="1" id="KW-0812">Transmembrane</keyword>
<keyword evidence="1" id="KW-0472">Membrane</keyword>